<organism evidence="1 2">
    <name type="scientific">Rhodococcus triatomae</name>
    <dbReference type="NCBI Taxonomy" id="300028"/>
    <lineage>
        <taxon>Bacteria</taxon>
        <taxon>Bacillati</taxon>
        <taxon>Actinomycetota</taxon>
        <taxon>Actinomycetes</taxon>
        <taxon>Mycobacteriales</taxon>
        <taxon>Nocardiaceae</taxon>
        <taxon>Rhodococcus</taxon>
    </lineage>
</organism>
<dbReference type="Proteomes" id="UP000183263">
    <property type="component" value="Unassembled WGS sequence"/>
</dbReference>
<dbReference type="EMBL" id="FNDN01000001">
    <property type="protein sequence ID" value="SDH25023.1"/>
    <property type="molecule type" value="Genomic_DNA"/>
</dbReference>
<accession>A0A1G8AW40</accession>
<protein>
    <submittedName>
        <fullName evidence="1">Uncharacterized protein</fullName>
    </submittedName>
</protein>
<dbReference type="AlphaFoldDB" id="A0A1G8AW40"/>
<sequence>MSRLPGRGVVAKTYVRPRGESTFLALGIFKAHQQVPQVREESEHRVANDAGPLVREDDAMTLPHRTARGWNILDVLRDRLGSLGVPVLGGLMIGHNGIGQTVLPIRTP</sequence>
<keyword evidence="2" id="KW-1185">Reference proteome</keyword>
<proteinExistence type="predicted"/>
<reference evidence="1 2" key="1">
    <citation type="submission" date="2016-10" db="EMBL/GenBank/DDBJ databases">
        <authorList>
            <person name="de Groot N.N."/>
        </authorList>
    </citation>
    <scope>NUCLEOTIDE SEQUENCE [LARGE SCALE GENOMIC DNA]</scope>
    <source>
        <strain evidence="1 2">DSM 44892</strain>
    </source>
</reference>
<evidence type="ECO:0000313" key="2">
    <source>
        <dbReference type="Proteomes" id="UP000183263"/>
    </source>
</evidence>
<gene>
    <name evidence="1" type="ORF">SAMN05444695_101556</name>
</gene>
<name>A0A1G8AW40_9NOCA</name>
<evidence type="ECO:0000313" key="1">
    <source>
        <dbReference type="EMBL" id="SDH25023.1"/>
    </source>
</evidence>